<evidence type="ECO:0000313" key="4">
    <source>
        <dbReference type="Proteomes" id="UP000472276"/>
    </source>
</evidence>
<protein>
    <recommendedName>
        <fullName evidence="2">Chemokine interleukin-8-like domain-containing protein</fullName>
    </recommendedName>
</protein>
<accession>A0A668SQ79</accession>
<dbReference type="GO" id="GO:0006955">
    <property type="term" value="P:immune response"/>
    <property type="evidence" value="ECO:0007669"/>
    <property type="project" value="InterPro"/>
</dbReference>
<proteinExistence type="predicted"/>
<evidence type="ECO:0000313" key="3">
    <source>
        <dbReference type="Ensembl" id="ENSOABP00000016883.1"/>
    </source>
</evidence>
<dbReference type="GO" id="GO:0008009">
    <property type="term" value="F:chemokine activity"/>
    <property type="evidence" value="ECO:0007669"/>
    <property type="project" value="InterPro"/>
</dbReference>
<evidence type="ECO:0000256" key="1">
    <source>
        <dbReference type="ARBA" id="ARBA00022514"/>
    </source>
</evidence>
<dbReference type="Ensembl" id="ENSOABT00000017407.2">
    <property type="protein sequence ID" value="ENSOABP00000016883.1"/>
    <property type="gene ID" value="ENSOABG00000008302.2"/>
</dbReference>
<sequence>ETSYTTRFREGQPSVGTEWAEGQPPCCIDVTKNNVSPEVVGEIYREQAARPPCVKAIIFNTKNGLLCADPDAQWVKDRKLPPLHLFFLQSLVR</sequence>
<dbReference type="GO" id="GO:0005615">
    <property type="term" value="C:extracellular space"/>
    <property type="evidence" value="ECO:0007669"/>
    <property type="project" value="UniProtKB-KW"/>
</dbReference>
<dbReference type="InterPro" id="IPR036048">
    <property type="entry name" value="Interleukin_8-like_sf"/>
</dbReference>
<dbReference type="InterPro" id="IPR001811">
    <property type="entry name" value="Chemokine_IL8-like_dom"/>
</dbReference>
<dbReference type="SMART" id="SM00199">
    <property type="entry name" value="SCY"/>
    <property type="match status" value="1"/>
</dbReference>
<keyword evidence="4" id="KW-1185">Reference proteome</keyword>
<dbReference type="SUPFAM" id="SSF54117">
    <property type="entry name" value="Interleukin 8-like chemokines"/>
    <property type="match status" value="1"/>
</dbReference>
<organism evidence="3 4">
    <name type="scientific">Oreochromis aureus</name>
    <name type="common">Israeli tilapia</name>
    <name type="synonym">Chromis aureus</name>
    <dbReference type="NCBI Taxonomy" id="47969"/>
    <lineage>
        <taxon>Eukaryota</taxon>
        <taxon>Metazoa</taxon>
        <taxon>Chordata</taxon>
        <taxon>Craniata</taxon>
        <taxon>Vertebrata</taxon>
        <taxon>Euteleostomi</taxon>
        <taxon>Actinopterygii</taxon>
        <taxon>Neopterygii</taxon>
        <taxon>Teleostei</taxon>
        <taxon>Neoteleostei</taxon>
        <taxon>Acanthomorphata</taxon>
        <taxon>Ovalentaria</taxon>
        <taxon>Cichlomorphae</taxon>
        <taxon>Cichliformes</taxon>
        <taxon>Cichlidae</taxon>
        <taxon>African cichlids</taxon>
        <taxon>Pseudocrenilabrinae</taxon>
        <taxon>Oreochromini</taxon>
        <taxon>Oreochromis</taxon>
    </lineage>
</organism>
<dbReference type="Pfam" id="PF00048">
    <property type="entry name" value="IL8"/>
    <property type="match status" value="1"/>
</dbReference>
<name>A0A668SQ79_OREAU</name>
<dbReference type="CDD" id="cd00169">
    <property type="entry name" value="Chemokine"/>
    <property type="match status" value="1"/>
</dbReference>
<dbReference type="AlphaFoldDB" id="A0A668SQ79"/>
<dbReference type="Proteomes" id="UP000472276">
    <property type="component" value="Unassembled WGS sequence"/>
</dbReference>
<keyword evidence="1" id="KW-0202">Cytokine</keyword>
<reference evidence="3" key="2">
    <citation type="submission" date="2025-09" db="UniProtKB">
        <authorList>
            <consortium name="Ensembl"/>
        </authorList>
    </citation>
    <scope>IDENTIFICATION</scope>
</reference>
<dbReference type="Gene3D" id="2.40.50.40">
    <property type="match status" value="1"/>
</dbReference>
<reference evidence="3" key="1">
    <citation type="submission" date="2025-08" db="UniProtKB">
        <authorList>
            <consortium name="Ensembl"/>
        </authorList>
    </citation>
    <scope>IDENTIFICATION</scope>
</reference>
<feature type="domain" description="Chemokine interleukin-8-like" evidence="2">
    <location>
        <begin position="23"/>
        <end position="80"/>
    </location>
</feature>
<evidence type="ECO:0000259" key="2">
    <source>
        <dbReference type="SMART" id="SM00199"/>
    </source>
</evidence>